<dbReference type="AlphaFoldDB" id="A0AAV3EYB1"/>
<accession>A0AAV3EYB1</accession>
<comment type="caution">
    <text evidence="1">The sequence shown here is derived from an EMBL/GenBank/DDBJ whole genome shotgun (WGS) entry which is preliminary data.</text>
</comment>
<protein>
    <submittedName>
        <fullName evidence="1">Uncharacterized protein</fullName>
    </submittedName>
</protein>
<reference evidence="1 2" key="1">
    <citation type="submission" date="2011-11" db="EMBL/GenBank/DDBJ databases">
        <title>The Genome Sequence of Myroides odoratimimus CIP 101113.</title>
        <authorList>
            <person name="Earl A."/>
            <person name="Ward D."/>
            <person name="Feldgarden M."/>
            <person name="Gevers D."/>
            <person name="Huys G."/>
            <person name="Young S.K."/>
            <person name="Zeng Q."/>
            <person name="Gargeya S."/>
            <person name="Fitzgerald M."/>
            <person name="Haas B."/>
            <person name="Abouelleil A."/>
            <person name="Alvarado L."/>
            <person name="Arachchi H.M."/>
            <person name="Berlin A."/>
            <person name="Brown A."/>
            <person name="Chapman S.B."/>
            <person name="Chen Z."/>
            <person name="Dunbar C."/>
            <person name="Freedman E."/>
            <person name="Gearin G."/>
            <person name="Goldberg J."/>
            <person name="Griggs A."/>
            <person name="Gujja S."/>
            <person name="Heiman D."/>
            <person name="Howarth C."/>
            <person name="Larson L."/>
            <person name="Lui A."/>
            <person name="MacDonald P.J.P."/>
            <person name="Montmayeur A."/>
            <person name="Murphy C."/>
            <person name="Neiman D."/>
            <person name="Pearson M."/>
            <person name="Priest M."/>
            <person name="Roberts A."/>
            <person name="Saif S."/>
            <person name="Shea T."/>
            <person name="Shenoy N."/>
            <person name="Sisk P."/>
            <person name="Stolte C."/>
            <person name="Sykes S."/>
            <person name="Wortman J."/>
            <person name="Nusbaum C."/>
            <person name="Birren B."/>
        </authorList>
    </citation>
    <scope>NUCLEOTIDE SEQUENCE [LARGE SCALE GENOMIC DNA]</scope>
    <source>
        <strain evidence="1 2">CIP 101113</strain>
    </source>
</reference>
<name>A0AAV3EYB1_9FLAO</name>
<dbReference type="EMBL" id="AGEE01000059">
    <property type="protein sequence ID" value="EHO04901.1"/>
    <property type="molecule type" value="Genomic_DNA"/>
</dbReference>
<gene>
    <name evidence="1" type="ORF">HMPREF9715_03498</name>
</gene>
<dbReference type="Proteomes" id="UP000004834">
    <property type="component" value="Unassembled WGS sequence"/>
</dbReference>
<sequence>MGVFTARTEDWLTIHSFSDVDKLELGILRCLFILADL</sequence>
<organism evidence="1 2">
    <name type="scientific">Myroides odoratimimus CIP 101113</name>
    <dbReference type="NCBI Taxonomy" id="883154"/>
    <lineage>
        <taxon>Bacteria</taxon>
        <taxon>Pseudomonadati</taxon>
        <taxon>Bacteroidota</taxon>
        <taxon>Flavobacteriia</taxon>
        <taxon>Flavobacteriales</taxon>
        <taxon>Flavobacteriaceae</taxon>
        <taxon>Myroides</taxon>
    </lineage>
</organism>
<evidence type="ECO:0000313" key="2">
    <source>
        <dbReference type="Proteomes" id="UP000004834"/>
    </source>
</evidence>
<evidence type="ECO:0000313" key="1">
    <source>
        <dbReference type="EMBL" id="EHO04901.1"/>
    </source>
</evidence>
<proteinExistence type="predicted"/>